<accession>A0ABS8ABM1</accession>
<evidence type="ECO:0000313" key="3">
    <source>
        <dbReference type="Proteomes" id="UP001165297"/>
    </source>
</evidence>
<keyword evidence="1" id="KW-0732">Signal</keyword>
<dbReference type="RefSeq" id="WP_226183645.1">
    <property type="nucleotide sequence ID" value="NZ_JAJADQ010000002.1"/>
</dbReference>
<organism evidence="2 3">
    <name type="scientific">Hymenobacter nitidus</name>
    <dbReference type="NCBI Taxonomy" id="2880929"/>
    <lineage>
        <taxon>Bacteria</taxon>
        <taxon>Pseudomonadati</taxon>
        <taxon>Bacteroidota</taxon>
        <taxon>Cytophagia</taxon>
        <taxon>Cytophagales</taxon>
        <taxon>Hymenobacteraceae</taxon>
        <taxon>Hymenobacter</taxon>
    </lineage>
</organism>
<sequence length="163" mass="18208">MSALSSMVMLAATVLLLNQCRSTASSPETTLYKDDSSDPDPRVPYQGVEMAPVAAQPTQYIARLTCKRDSTQALYLQMHLNPQQHSLQKLALVYVGTNPKHRLKQVGEGTGHYDAKTERYYFTTFYQTISELPGGMYYNSDVRPIHGWVSPHSNTAALQPLKL</sequence>
<evidence type="ECO:0000256" key="1">
    <source>
        <dbReference type="SAM" id="SignalP"/>
    </source>
</evidence>
<gene>
    <name evidence="2" type="ORF">LGH70_06010</name>
</gene>
<evidence type="ECO:0000313" key="2">
    <source>
        <dbReference type="EMBL" id="MCB2377127.1"/>
    </source>
</evidence>
<name>A0ABS8ABM1_9BACT</name>
<protein>
    <recommendedName>
        <fullName evidence="4">Secreted protein</fullName>
    </recommendedName>
</protein>
<feature type="chain" id="PRO_5045129446" description="Secreted protein" evidence="1">
    <location>
        <begin position="25"/>
        <end position="163"/>
    </location>
</feature>
<dbReference type="Proteomes" id="UP001165297">
    <property type="component" value="Unassembled WGS sequence"/>
</dbReference>
<evidence type="ECO:0008006" key="4">
    <source>
        <dbReference type="Google" id="ProtNLM"/>
    </source>
</evidence>
<comment type="caution">
    <text evidence="2">The sequence shown here is derived from an EMBL/GenBank/DDBJ whole genome shotgun (WGS) entry which is preliminary data.</text>
</comment>
<keyword evidence="3" id="KW-1185">Reference proteome</keyword>
<feature type="signal peptide" evidence="1">
    <location>
        <begin position="1"/>
        <end position="24"/>
    </location>
</feature>
<proteinExistence type="predicted"/>
<dbReference type="EMBL" id="JAJADQ010000002">
    <property type="protein sequence ID" value="MCB2377127.1"/>
    <property type="molecule type" value="Genomic_DNA"/>
</dbReference>
<reference evidence="2" key="1">
    <citation type="submission" date="2021-10" db="EMBL/GenBank/DDBJ databases">
        <authorList>
            <person name="Dean J.D."/>
            <person name="Kim M.K."/>
            <person name="Newey C.N."/>
            <person name="Stoker T.S."/>
            <person name="Thompson D.W."/>
            <person name="Grose J.H."/>
        </authorList>
    </citation>
    <scope>NUCLEOTIDE SEQUENCE</scope>
    <source>
        <strain evidence="2">BT635</strain>
    </source>
</reference>